<keyword evidence="2" id="KW-1003">Cell membrane</keyword>
<organism evidence="8 9">
    <name type="scientific">Sporosarcina ureilytica</name>
    <dbReference type="NCBI Taxonomy" id="298596"/>
    <lineage>
        <taxon>Bacteria</taxon>
        <taxon>Bacillati</taxon>
        <taxon>Bacillota</taxon>
        <taxon>Bacilli</taxon>
        <taxon>Bacillales</taxon>
        <taxon>Caryophanaceae</taxon>
        <taxon>Sporosarcina</taxon>
    </lineage>
</organism>
<evidence type="ECO:0000256" key="6">
    <source>
        <dbReference type="SAM" id="Phobius"/>
    </source>
</evidence>
<dbReference type="Proteomes" id="UP000185746">
    <property type="component" value="Chromosome"/>
</dbReference>
<keyword evidence="5 6" id="KW-0472">Membrane</keyword>
<dbReference type="KEGG" id="surl:BI350_01845"/>
<dbReference type="RefSeq" id="WP_075526575.1">
    <property type="nucleotide sequence ID" value="NZ_CP017560.1"/>
</dbReference>
<dbReference type="Pfam" id="PF10035">
    <property type="entry name" value="DUF2179"/>
    <property type="match status" value="1"/>
</dbReference>
<evidence type="ECO:0000313" key="8">
    <source>
        <dbReference type="EMBL" id="AOV06470.1"/>
    </source>
</evidence>
<feature type="domain" description="DUF2179" evidence="7">
    <location>
        <begin position="209"/>
        <end position="263"/>
    </location>
</feature>
<dbReference type="CDD" id="cd16380">
    <property type="entry name" value="YitT_C"/>
    <property type="match status" value="1"/>
</dbReference>
<sequence>MKNLVVVLGSLIVAFAFNCFLVPHEILSSGISGLAILLGILTPFDTGLYNFLLNVPLLILGYFKLGRTITINTLVCVFSLSLFLFLIPAVAITDNMLLSTVFGGGIGGLGVGLILKFAGTSGGLDIIAIIIARASSFSVGLLLTGMNGVIVLISGFVFDWEIALYTLLSIYITGKMIDTVFTDHLKLTMQIVTTEGDAIRNELLESIYRGITITEGYGGYTQEKKDILMMVLTRYETLHVKNVVRKHDEDAFINMYETIEVDGKFSINN</sequence>
<evidence type="ECO:0000256" key="4">
    <source>
        <dbReference type="ARBA" id="ARBA00022989"/>
    </source>
</evidence>
<dbReference type="PANTHER" id="PTHR33545">
    <property type="entry name" value="UPF0750 MEMBRANE PROTEIN YITT-RELATED"/>
    <property type="match status" value="1"/>
</dbReference>
<dbReference type="GO" id="GO:0005886">
    <property type="term" value="C:plasma membrane"/>
    <property type="evidence" value="ECO:0007669"/>
    <property type="project" value="UniProtKB-SubCell"/>
</dbReference>
<dbReference type="InterPro" id="IPR003740">
    <property type="entry name" value="YitT"/>
</dbReference>
<accession>A0A1D8JCP2</accession>
<dbReference type="InterPro" id="IPR015867">
    <property type="entry name" value="N-reg_PII/ATP_PRibTrfase_C"/>
</dbReference>
<dbReference type="EMBL" id="CP017560">
    <property type="protein sequence ID" value="AOV06470.1"/>
    <property type="molecule type" value="Genomic_DNA"/>
</dbReference>
<dbReference type="AlphaFoldDB" id="A0A1D8JCP2"/>
<dbReference type="InterPro" id="IPR051461">
    <property type="entry name" value="UPF0750_membrane"/>
</dbReference>
<keyword evidence="9" id="KW-1185">Reference proteome</keyword>
<evidence type="ECO:0000256" key="1">
    <source>
        <dbReference type="ARBA" id="ARBA00004651"/>
    </source>
</evidence>
<keyword evidence="4 6" id="KW-1133">Transmembrane helix</keyword>
<dbReference type="Pfam" id="PF02588">
    <property type="entry name" value="YitT_membrane"/>
    <property type="match status" value="1"/>
</dbReference>
<dbReference type="PIRSF" id="PIRSF006483">
    <property type="entry name" value="Membrane_protein_YitT"/>
    <property type="match status" value="1"/>
</dbReference>
<gene>
    <name evidence="8" type="ORF">BI350_01845</name>
</gene>
<dbReference type="Gene3D" id="3.30.70.120">
    <property type="match status" value="1"/>
</dbReference>
<dbReference type="PANTHER" id="PTHR33545:SF5">
    <property type="entry name" value="UPF0750 MEMBRANE PROTEIN YITT"/>
    <property type="match status" value="1"/>
</dbReference>
<feature type="transmembrane region" description="Helical" evidence="6">
    <location>
        <begin position="26"/>
        <end position="48"/>
    </location>
</feature>
<evidence type="ECO:0000259" key="7">
    <source>
        <dbReference type="Pfam" id="PF10035"/>
    </source>
</evidence>
<protein>
    <recommendedName>
        <fullName evidence="7">DUF2179 domain-containing protein</fullName>
    </recommendedName>
</protein>
<comment type="subcellular location">
    <subcellularLocation>
        <location evidence="1">Cell membrane</location>
        <topology evidence="1">Multi-pass membrane protein</topology>
    </subcellularLocation>
</comment>
<evidence type="ECO:0000256" key="2">
    <source>
        <dbReference type="ARBA" id="ARBA00022475"/>
    </source>
</evidence>
<feature type="transmembrane region" description="Helical" evidence="6">
    <location>
        <begin position="96"/>
        <end position="115"/>
    </location>
</feature>
<proteinExistence type="predicted"/>
<reference evidence="8 9" key="1">
    <citation type="submission" date="2016-09" db="EMBL/GenBank/DDBJ databases">
        <title>Complete genome sequence of the Lysinibacillus sphaericus LMG 22257, a specie of Bacillus with ureolytic activity that can effectively biodeposit calcium carbonate.</title>
        <authorList>
            <person name="Yan W."/>
        </authorList>
    </citation>
    <scope>NUCLEOTIDE SEQUENCE [LARGE SCALE GENOMIC DNA]</scope>
    <source>
        <strain evidence="8 9">LMG 22257</strain>
    </source>
</reference>
<evidence type="ECO:0000313" key="9">
    <source>
        <dbReference type="Proteomes" id="UP000185746"/>
    </source>
</evidence>
<keyword evidence="3 6" id="KW-0812">Transmembrane</keyword>
<evidence type="ECO:0000256" key="3">
    <source>
        <dbReference type="ARBA" id="ARBA00022692"/>
    </source>
</evidence>
<name>A0A1D8JCP2_9BACL</name>
<feature type="transmembrane region" description="Helical" evidence="6">
    <location>
        <begin position="69"/>
        <end position="90"/>
    </location>
</feature>
<evidence type="ECO:0000256" key="5">
    <source>
        <dbReference type="ARBA" id="ARBA00023136"/>
    </source>
</evidence>
<dbReference type="InterPro" id="IPR019264">
    <property type="entry name" value="DUF2179"/>
</dbReference>